<protein>
    <submittedName>
        <fullName evidence="3">Heterokaryon incompatibility protein-domain-containing protein</fullName>
    </submittedName>
</protein>
<dbReference type="EMBL" id="JAGTJR010000009">
    <property type="protein sequence ID" value="KAH7054418.1"/>
    <property type="molecule type" value="Genomic_DNA"/>
</dbReference>
<keyword evidence="4" id="KW-1185">Reference proteome</keyword>
<dbReference type="PANTHER" id="PTHR33112:SF8">
    <property type="entry name" value="HETEROKARYON INCOMPATIBILITY DOMAIN-CONTAINING PROTEIN"/>
    <property type="match status" value="1"/>
</dbReference>
<evidence type="ECO:0000256" key="1">
    <source>
        <dbReference type="SAM" id="MobiDB-lite"/>
    </source>
</evidence>
<evidence type="ECO:0000313" key="4">
    <source>
        <dbReference type="Proteomes" id="UP000774617"/>
    </source>
</evidence>
<dbReference type="Proteomes" id="UP000774617">
    <property type="component" value="Unassembled WGS sequence"/>
</dbReference>
<organism evidence="3 4">
    <name type="scientific">Macrophomina phaseolina</name>
    <dbReference type="NCBI Taxonomy" id="35725"/>
    <lineage>
        <taxon>Eukaryota</taxon>
        <taxon>Fungi</taxon>
        <taxon>Dikarya</taxon>
        <taxon>Ascomycota</taxon>
        <taxon>Pezizomycotina</taxon>
        <taxon>Dothideomycetes</taxon>
        <taxon>Dothideomycetes incertae sedis</taxon>
        <taxon>Botryosphaeriales</taxon>
        <taxon>Botryosphaeriaceae</taxon>
        <taxon>Macrophomina</taxon>
    </lineage>
</organism>
<dbReference type="PANTHER" id="PTHR33112">
    <property type="entry name" value="DOMAIN PROTEIN, PUTATIVE-RELATED"/>
    <property type="match status" value="1"/>
</dbReference>
<gene>
    <name evidence="3" type="ORF">B0J12DRAFT_727150</name>
</gene>
<accession>A0ABQ8GIG1</accession>
<comment type="caution">
    <text evidence="3">The sequence shown here is derived from an EMBL/GenBank/DDBJ whole genome shotgun (WGS) entry which is preliminary data.</text>
</comment>
<dbReference type="InterPro" id="IPR010730">
    <property type="entry name" value="HET"/>
</dbReference>
<proteinExistence type="predicted"/>
<sequence>MPKRQSRRTSLLMHVTPSALRSIEMATEHSCNVCNELAELTSASSDDSPVLLLEPEDLHRNVRQGCPFCGIIYCALTAWSGHKDIPINGVYLELGYYPSSEGVDLDGDLGRALKLEAFFTDDDCLKLEIFCAAGSPTIWPSIGPARAVSHHSSSEQCKGLAIEWLNDCRKNHPQCSSPPPRLPTRVIDVGSDQRPPFLHVSSGEHADYAALSHCWGGIVPIRTLQSNLKDHQSSIPLSTLPPTFRDAITIARSLNIPYLWIDSLCIIQDSASDWAREAASMGAVYCAATVTIAADGASNSHGGCFRPLGGHGKPLTLQCPAAPAPSRKGPPTRTATTTNVFIRPCAPSLTDEDQHYDICHGFWRADDQQPQSALDGRAWVLQERLLARRILHYTNWELAWECDAAHRCECSFSSRAPNFRHSVLGGAHKSVLRQPKRNQQQQQPAAEKLSRQSPFDWAVIVQDFTARSLTQARDRLPALSGLAQLRAALTGDEYVCGLWRRNVAKWLWWKPAEGCRESRRIEPYYAPSWSWASVTASIWYIPCGWDGDDGVDGLSLIRDVSIDFTPATSSSFGPAESGSLRAMGRLIPCRAALESAYDSVKVKAAQKPLEHPELGAVVESKSGRERVITWEPDVFHRKDTSGRGLSSDAEQWSFEVLDGSILFLLPTVQAAGVNGFVLQPDPGSTGSYQRVGAFWDTAPEKVELLDVAFEAVTVR</sequence>
<name>A0ABQ8GIG1_9PEZI</name>
<evidence type="ECO:0000259" key="2">
    <source>
        <dbReference type="Pfam" id="PF06985"/>
    </source>
</evidence>
<feature type="region of interest" description="Disordered" evidence="1">
    <location>
        <begin position="431"/>
        <end position="450"/>
    </location>
</feature>
<evidence type="ECO:0000313" key="3">
    <source>
        <dbReference type="EMBL" id="KAH7054418.1"/>
    </source>
</evidence>
<dbReference type="Pfam" id="PF06985">
    <property type="entry name" value="HET"/>
    <property type="match status" value="1"/>
</dbReference>
<reference evidence="3 4" key="1">
    <citation type="journal article" date="2021" name="Nat. Commun.">
        <title>Genetic determinants of endophytism in the Arabidopsis root mycobiome.</title>
        <authorList>
            <person name="Mesny F."/>
            <person name="Miyauchi S."/>
            <person name="Thiergart T."/>
            <person name="Pickel B."/>
            <person name="Atanasova L."/>
            <person name="Karlsson M."/>
            <person name="Huettel B."/>
            <person name="Barry K.W."/>
            <person name="Haridas S."/>
            <person name="Chen C."/>
            <person name="Bauer D."/>
            <person name="Andreopoulos W."/>
            <person name="Pangilinan J."/>
            <person name="LaButti K."/>
            <person name="Riley R."/>
            <person name="Lipzen A."/>
            <person name="Clum A."/>
            <person name="Drula E."/>
            <person name="Henrissat B."/>
            <person name="Kohler A."/>
            <person name="Grigoriev I.V."/>
            <person name="Martin F.M."/>
            <person name="Hacquard S."/>
        </authorList>
    </citation>
    <scope>NUCLEOTIDE SEQUENCE [LARGE SCALE GENOMIC DNA]</scope>
    <source>
        <strain evidence="3 4">MPI-SDFR-AT-0080</strain>
    </source>
</reference>
<feature type="domain" description="Heterokaryon incompatibility" evidence="2">
    <location>
        <begin position="208"/>
        <end position="383"/>
    </location>
</feature>